<dbReference type="EMBL" id="CP096115">
    <property type="protein sequence ID" value="UUX91412.1"/>
    <property type="molecule type" value="Genomic_DNA"/>
</dbReference>
<dbReference type="Pfam" id="PF02624">
    <property type="entry name" value="YcaO"/>
    <property type="match status" value="1"/>
</dbReference>
<keyword evidence="3" id="KW-1185">Reference proteome</keyword>
<feature type="domain" description="YcaO" evidence="1">
    <location>
        <begin position="73"/>
        <end position="408"/>
    </location>
</feature>
<proteinExistence type="predicted"/>
<dbReference type="InterPro" id="IPR003776">
    <property type="entry name" value="YcaO-like_dom"/>
</dbReference>
<dbReference type="PROSITE" id="PS51664">
    <property type="entry name" value="YCAO"/>
    <property type="match status" value="1"/>
</dbReference>
<sequence length="408" mass="44352">MASLKLNSCKKKYCGGTHRTKSPEETLEIVEPLAKSCGITRVADITKLDRLGIPVYSCMRPGAAEGAISVYNGKGATHTAAKVSAIMEGIERYSAELNGRDLITEKFSSLGEGEALNPADLILPRGIDPDSPIPWTTGYDIISDEEVLVPAHAVFHPVPHGSVRFFRTGTNGIASGNATEEAVFHALCEIIERDAWSVVEASGNAGPVIENFRHEILDGMVSKFAENDVDIILRDITSDLGVPTVAAVADDVKLKDPALLCIGMGTHLSPAVAAMRAVTEVAQSRATQIHGARENATEASFRINLGYERTKRLNKKWFDLSEVSDFTSAHTFESDDFRTDINYLSDKLQSAGFERIIVSDLTMDETGIPVVRVIVPGLEVFAMDNERYGKRCNEARRSRVSRAKSAAK</sequence>
<dbReference type="PANTHER" id="PTHR37809">
    <property type="entry name" value="RIBOSOMAL PROTEIN S12 METHYLTHIOTRANSFERASE ACCESSORY FACTOR YCAO"/>
    <property type="match status" value="1"/>
</dbReference>
<evidence type="ECO:0000313" key="2">
    <source>
        <dbReference type="EMBL" id="UUX91412.1"/>
    </source>
</evidence>
<accession>A0A9E7PL99</accession>
<dbReference type="AlphaFoldDB" id="A0A9E7PL99"/>
<dbReference type="Gene3D" id="3.30.1330.230">
    <property type="match status" value="2"/>
</dbReference>
<dbReference type="NCBIfam" id="TIGR00702">
    <property type="entry name" value="YcaO-type kinase domain"/>
    <property type="match status" value="1"/>
</dbReference>
<dbReference type="RefSeq" id="WP_257741566.1">
    <property type="nucleotide sequence ID" value="NZ_CP096115.1"/>
</dbReference>
<name>A0A9E7PL99_9EURY</name>
<dbReference type="Proteomes" id="UP001060368">
    <property type="component" value="Chromosome"/>
</dbReference>
<dbReference type="KEGG" id="mend:L6E24_08460"/>
<dbReference type="PANTHER" id="PTHR37809:SF1">
    <property type="entry name" value="RIBOSOMAL PROTEIN S12 METHYLTHIOTRANSFERASE ACCESSORY FACTOR YCAO"/>
    <property type="match status" value="1"/>
</dbReference>
<reference evidence="2" key="1">
    <citation type="submission" date="2022-04" db="EMBL/GenBank/DDBJ databases">
        <title>Complete genome of Methanoplanus endosymbiosus DSM 3599.</title>
        <authorList>
            <person name="Chen S.-C."/>
            <person name="You Y.-T."/>
            <person name="Zhou Y.-Z."/>
            <person name="Lai M.-C."/>
        </authorList>
    </citation>
    <scope>NUCLEOTIDE SEQUENCE</scope>
    <source>
        <strain evidence="2">DSM 3599</strain>
    </source>
</reference>
<evidence type="ECO:0000313" key="3">
    <source>
        <dbReference type="Proteomes" id="UP001060368"/>
    </source>
</evidence>
<dbReference type="InterPro" id="IPR017667">
    <property type="entry name" value="Methan_mark_1"/>
</dbReference>
<organism evidence="2 3">
    <name type="scientific">Methanoplanus endosymbiosus</name>
    <dbReference type="NCBI Taxonomy" id="33865"/>
    <lineage>
        <taxon>Archaea</taxon>
        <taxon>Methanobacteriati</taxon>
        <taxon>Methanobacteriota</taxon>
        <taxon>Stenosarchaea group</taxon>
        <taxon>Methanomicrobia</taxon>
        <taxon>Methanomicrobiales</taxon>
        <taxon>Methanomicrobiaceae</taxon>
        <taxon>Methanoplanus</taxon>
    </lineage>
</organism>
<evidence type="ECO:0000259" key="1">
    <source>
        <dbReference type="PROSITE" id="PS51664"/>
    </source>
</evidence>
<dbReference type="GeneID" id="74307728"/>
<dbReference type="NCBIfam" id="TIGR03266">
    <property type="entry name" value="methan_mark_1"/>
    <property type="match status" value="1"/>
</dbReference>
<gene>
    <name evidence="2" type="ORF">L6E24_08460</name>
</gene>
<protein>
    <submittedName>
        <fullName evidence="2">YcaO-related McrA-glycine thioamidation protein</fullName>
    </submittedName>
</protein>